<protein>
    <submittedName>
        <fullName evidence="4">Uncharacterized protein</fullName>
    </submittedName>
</protein>
<dbReference type="InterPro" id="IPR031098">
    <property type="entry name" value="Crust_neurohorm"/>
</dbReference>
<dbReference type="AlphaFoldDB" id="A0A9D4PC65"/>
<keyword evidence="3" id="KW-1015">Disulfide bond</keyword>
<dbReference type="InterPro" id="IPR035957">
    <property type="entry name" value="Crust_neurohorm_sf"/>
</dbReference>
<dbReference type="GO" id="GO:0005184">
    <property type="term" value="F:neuropeptide hormone activity"/>
    <property type="evidence" value="ECO:0007669"/>
    <property type="project" value="InterPro"/>
</dbReference>
<dbReference type="GO" id="GO:0005576">
    <property type="term" value="C:extracellular region"/>
    <property type="evidence" value="ECO:0007669"/>
    <property type="project" value="InterPro"/>
</dbReference>
<sequence>MFEALRAMGVGGDGNIARCGRVAETQNILPCRRECPIGHFSGGTTLPDQSGELVAVAGLVMSASFLVAPVRCLAATLLVCSLVVLTLPSVCTARNLHKRSFLELGCRGNFEQSYLARLERVCEECYQLYRDPEAYNRCRMSCFKNEDFGLCAEALLLKDEMTGLRRMVNYVYG</sequence>
<dbReference type="PANTHER" id="PTHR35981:SF2">
    <property type="entry name" value="ION TRANSPORT PEPTIDE, ISOFORM C"/>
    <property type="match status" value="1"/>
</dbReference>
<feature type="disulfide bond" evidence="3">
    <location>
        <begin position="106"/>
        <end position="142"/>
    </location>
</feature>
<reference evidence="4" key="2">
    <citation type="submission" date="2021-09" db="EMBL/GenBank/DDBJ databases">
        <authorList>
            <person name="Jia N."/>
            <person name="Wang J."/>
            <person name="Shi W."/>
            <person name="Du L."/>
            <person name="Sun Y."/>
            <person name="Zhan W."/>
            <person name="Jiang J."/>
            <person name="Wang Q."/>
            <person name="Zhang B."/>
            <person name="Ji P."/>
            <person name="Sakyi L.B."/>
            <person name="Cui X."/>
            <person name="Yuan T."/>
            <person name="Jiang B."/>
            <person name="Yang W."/>
            <person name="Lam T.T.-Y."/>
            <person name="Chang Q."/>
            <person name="Ding S."/>
            <person name="Wang X."/>
            <person name="Zhu J."/>
            <person name="Ruan X."/>
            <person name="Zhao L."/>
            <person name="Wei J."/>
            <person name="Que T."/>
            <person name="Du C."/>
            <person name="Cheng J."/>
            <person name="Dai P."/>
            <person name="Han X."/>
            <person name="Huang E."/>
            <person name="Gao Y."/>
            <person name="Liu J."/>
            <person name="Shao H."/>
            <person name="Ye R."/>
            <person name="Li L."/>
            <person name="Wei W."/>
            <person name="Wang X."/>
            <person name="Wang C."/>
            <person name="Huo Q."/>
            <person name="Li W."/>
            <person name="Guo W."/>
            <person name="Chen H."/>
            <person name="Chen S."/>
            <person name="Zhou L."/>
            <person name="Zhou L."/>
            <person name="Ni X."/>
            <person name="Tian J."/>
            <person name="Zhou Y."/>
            <person name="Sheng Y."/>
            <person name="Liu T."/>
            <person name="Pan Y."/>
            <person name="Xia L."/>
            <person name="Li J."/>
            <person name="Zhao F."/>
            <person name="Cao W."/>
        </authorList>
    </citation>
    <scope>NUCLEOTIDE SEQUENCE</scope>
    <source>
        <strain evidence="4">Rsan-2018</strain>
        <tissue evidence="4">Larvae</tissue>
    </source>
</reference>
<feature type="disulfide bond" evidence="3">
    <location>
        <begin position="125"/>
        <end position="151"/>
    </location>
</feature>
<evidence type="ECO:0000256" key="2">
    <source>
        <dbReference type="ARBA" id="ARBA00005447"/>
    </source>
</evidence>
<dbReference type="Proteomes" id="UP000821837">
    <property type="component" value="Unassembled WGS sequence"/>
</dbReference>
<dbReference type="EMBL" id="JABSTV010001255">
    <property type="protein sequence ID" value="KAH7935573.1"/>
    <property type="molecule type" value="Genomic_DNA"/>
</dbReference>
<keyword evidence="5" id="KW-1185">Reference proteome</keyword>
<organism evidence="4 5">
    <name type="scientific">Rhipicephalus sanguineus</name>
    <name type="common">Brown dog tick</name>
    <name type="synonym">Ixodes sanguineus</name>
    <dbReference type="NCBI Taxonomy" id="34632"/>
    <lineage>
        <taxon>Eukaryota</taxon>
        <taxon>Metazoa</taxon>
        <taxon>Ecdysozoa</taxon>
        <taxon>Arthropoda</taxon>
        <taxon>Chelicerata</taxon>
        <taxon>Arachnida</taxon>
        <taxon>Acari</taxon>
        <taxon>Parasitiformes</taxon>
        <taxon>Ixodida</taxon>
        <taxon>Ixodoidea</taxon>
        <taxon>Ixodidae</taxon>
        <taxon>Rhipicephalinae</taxon>
        <taxon>Rhipicephalus</taxon>
        <taxon>Rhipicephalus</taxon>
    </lineage>
</organism>
<evidence type="ECO:0000256" key="3">
    <source>
        <dbReference type="PIRSR" id="PIRSR631098-51"/>
    </source>
</evidence>
<dbReference type="SUPFAM" id="SSF81778">
    <property type="entry name" value="Crustacean CHH/MIH/GIH neurohormone"/>
    <property type="match status" value="1"/>
</dbReference>
<evidence type="ECO:0000313" key="4">
    <source>
        <dbReference type="EMBL" id="KAH7935573.1"/>
    </source>
</evidence>
<accession>A0A9D4PC65</accession>
<comment type="function">
    <text evidence="1">May increase the toxicity of alpha-latrotoxin and/or other venom components. Is non-toxic to mice and to the cockroach Periplaneta americana.</text>
</comment>
<dbReference type="Pfam" id="PF01147">
    <property type="entry name" value="Crust_neurohorm"/>
    <property type="match status" value="1"/>
</dbReference>
<comment type="caution">
    <text evidence="4">The sequence shown here is derived from an EMBL/GenBank/DDBJ whole genome shotgun (WGS) entry which is preliminary data.</text>
</comment>
<proteinExistence type="inferred from homology"/>
<dbReference type="PANTHER" id="PTHR35981">
    <property type="entry name" value="ION TRANSPORT PEPTIDE, ISOFORM C"/>
    <property type="match status" value="1"/>
</dbReference>
<evidence type="ECO:0000256" key="1">
    <source>
        <dbReference type="ARBA" id="ARBA00003845"/>
    </source>
</evidence>
<name>A0A9D4PC65_RHISA</name>
<reference evidence="4" key="1">
    <citation type="journal article" date="2020" name="Cell">
        <title>Large-Scale Comparative Analyses of Tick Genomes Elucidate Their Genetic Diversity and Vector Capacities.</title>
        <authorList>
            <consortium name="Tick Genome and Microbiome Consortium (TIGMIC)"/>
            <person name="Jia N."/>
            <person name="Wang J."/>
            <person name="Shi W."/>
            <person name="Du L."/>
            <person name="Sun Y."/>
            <person name="Zhan W."/>
            <person name="Jiang J.F."/>
            <person name="Wang Q."/>
            <person name="Zhang B."/>
            <person name="Ji P."/>
            <person name="Bell-Sakyi L."/>
            <person name="Cui X.M."/>
            <person name="Yuan T.T."/>
            <person name="Jiang B.G."/>
            <person name="Yang W.F."/>
            <person name="Lam T.T."/>
            <person name="Chang Q.C."/>
            <person name="Ding S.J."/>
            <person name="Wang X.J."/>
            <person name="Zhu J.G."/>
            <person name="Ruan X.D."/>
            <person name="Zhao L."/>
            <person name="Wei J.T."/>
            <person name="Ye R.Z."/>
            <person name="Que T.C."/>
            <person name="Du C.H."/>
            <person name="Zhou Y.H."/>
            <person name="Cheng J.X."/>
            <person name="Dai P.F."/>
            <person name="Guo W.B."/>
            <person name="Han X.H."/>
            <person name="Huang E.J."/>
            <person name="Li L.F."/>
            <person name="Wei W."/>
            <person name="Gao Y.C."/>
            <person name="Liu J.Z."/>
            <person name="Shao H.Z."/>
            <person name="Wang X."/>
            <person name="Wang C.C."/>
            <person name="Yang T.C."/>
            <person name="Huo Q.B."/>
            <person name="Li W."/>
            <person name="Chen H.Y."/>
            <person name="Chen S.E."/>
            <person name="Zhou L.G."/>
            <person name="Ni X.B."/>
            <person name="Tian J.H."/>
            <person name="Sheng Y."/>
            <person name="Liu T."/>
            <person name="Pan Y.S."/>
            <person name="Xia L.Y."/>
            <person name="Li J."/>
            <person name="Zhao F."/>
            <person name="Cao W.C."/>
        </authorList>
    </citation>
    <scope>NUCLEOTIDE SEQUENCE</scope>
    <source>
        <strain evidence="4">Rsan-2018</strain>
    </source>
</reference>
<comment type="similarity">
    <text evidence="2">Belongs to the arthropod CHH/MIH/GIH/VIH hormone family.</text>
</comment>
<gene>
    <name evidence="4" type="ORF">HPB52_009959</name>
</gene>
<dbReference type="GO" id="GO:0007623">
    <property type="term" value="P:circadian rhythm"/>
    <property type="evidence" value="ECO:0007669"/>
    <property type="project" value="TreeGrafter"/>
</dbReference>
<dbReference type="PRINTS" id="PR00550">
    <property type="entry name" value="HYPRGLYCEMIC"/>
</dbReference>
<dbReference type="InterPro" id="IPR001166">
    <property type="entry name" value="Hyperglycemic"/>
</dbReference>
<dbReference type="VEuPathDB" id="VectorBase:RSAN_054141"/>
<dbReference type="Gene3D" id="1.10.2010.10">
    <property type="entry name" value="Crustacean CHH/MIH/GIH neurohormone"/>
    <property type="match status" value="1"/>
</dbReference>
<evidence type="ECO:0000313" key="5">
    <source>
        <dbReference type="Proteomes" id="UP000821837"/>
    </source>
</evidence>
<feature type="disulfide bond" evidence="3">
    <location>
        <begin position="122"/>
        <end position="138"/>
    </location>
</feature>